<proteinExistence type="predicted"/>
<organism evidence="1 2">
    <name type="scientific">Lojkania enalia</name>
    <dbReference type="NCBI Taxonomy" id="147567"/>
    <lineage>
        <taxon>Eukaryota</taxon>
        <taxon>Fungi</taxon>
        <taxon>Dikarya</taxon>
        <taxon>Ascomycota</taxon>
        <taxon>Pezizomycotina</taxon>
        <taxon>Dothideomycetes</taxon>
        <taxon>Pleosporomycetidae</taxon>
        <taxon>Pleosporales</taxon>
        <taxon>Pleosporales incertae sedis</taxon>
        <taxon>Lojkania</taxon>
    </lineage>
</organism>
<dbReference type="EMBL" id="ML986613">
    <property type="protein sequence ID" value="KAF2264853.1"/>
    <property type="molecule type" value="Genomic_DNA"/>
</dbReference>
<accession>A0A9P4N4J8</accession>
<evidence type="ECO:0000313" key="1">
    <source>
        <dbReference type="EMBL" id="KAF2264853.1"/>
    </source>
</evidence>
<sequence>MHLPSKALLCSLIVHMAPPPVRKVVLAVRSVSLLFRSQPSGFLVVRSMIKRPMQVLVHTIYKFSCSAGNNAIEV</sequence>
<name>A0A9P4N4J8_9PLEO</name>
<protein>
    <submittedName>
        <fullName evidence="1">Uncharacterized protein</fullName>
    </submittedName>
</protein>
<dbReference type="Proteomes" id="UP000800093">
    <property type="component" value="Unassembled WGS sequence"/>
</dbReference>
<dbReference type="AlphaFoldDB" id="A0A9P4N4J8"/>
<keyword evidence="2" id="KW-1185">Reference proteome</keyword>
<evidence type="ECO:0000313" key="2">
    <source>
        <dbReference type="Proteomes" id="UP000800093"/>
    </source>
</evidence>
<reference evidence="2" key="1">
    <citation type="journal article" date="2020" name="Stud. Mycol.">
        <title>101 Dothideomycetes genomes: A test case for predicting lifestyles and emergence of pathogens.</title>
        <authorList>
            <person name="Haridas S."/>
            <person name="Albert R."/>
            <person name="Binder M."/>
            <person name="Bloem J."/>
            <person name="LaButti K."/>
            <person name="Salamov A."/>
            <person name="Andreopoulos B."/>
            <person name="Baker S."/>
            <person name="Barry K."/>
            <person name="Bills G."/>
            <person name="Bluhm B."/>
            <person name="Cannon C."/>
            <person name="Castanera R."/>
            <person name="Culley D."/>
            <person name="Daum C."/>
            <person name="Ezra D."/>
            <person name="Gonzalez J."/>
            <person name="Henrissat B."/>
            <person name="Kuo A."/>
            <person name="Liang C."/>
            <person name="Lipzen A."/>
            <person name="Lutzoni F."/>
            <person name="Magnuson J."/>
            <person name="Mondo S."/>
            <person name="Nolan M."/>
            <person name="Ohm R."/>
            <person name="Pangilinan J."/>
            <person name="Park H.-J."/>
            <person name="Ramirez L."/>
            <person name="Alfaro M."/>
            <person name="Sun H."/>
            <person name="Tritt A."/>
            <person name="Yoshinaga Y."/>
            <person name="Zwiers L.-H."/>
            <person name="Turgeon B."/>
            <person name="Goodwin S."/>
            <person name="Spatafora J."/>
            <person name="Crous P."/>
            <person name="Grigoriev I."/>
        </authorList>
    </citation>
    <scope>NUCLEOTIDE SEQUENCE [LARGE SCALE GENOMIC DNA]</scope>
    <source>
        <strain evidence="2">CBS 304.66</strain>
    </source>
</reference>
<gene>
    <name evidence="1" type="ORF">CC78DRAFT_532962</name>
</gene>
<comment type="caution">
    <text evidence="1">The sequence shown here is derived from an EMBL/GenBank/DDBJ whole genome shotgun (WGS) entry which is preliminary data.</text>
</comment>